<evidence type="ECO:0000313" key="3">
    <source>
        <dbReference type="Proteomes" id="UP001201273"/>
    </source>
</evidence>
<proteinExistence type="predicted"/>
<keyword evidence="1" id="KW-0732">Signal</keyword>
<feature type="signal peptide" evidence="1">
    <location>
        <begin position="1"/>
        <end position="25"/>
    </location>
</feature>
<keyword evidence="2" id="KW-0378">Hydrolase</keyword>
<reference evidence="2 3" key="1">
    <citation type="journal article" date="2022" name="Environ. Microbiol. Rep.">
        <title>Eco-phylogenetic analyses reveal divergent evolution of vitamin B12 metabolism in the marine bacterial family 'Psychromonadaceae'.</title>
        <authorList>
            <person name="Jin X."/>
            <person name="Yang Y."/>
            <person name="Cao H."/>
            <person name="Gao B."/>
            <person name="Zhao Z."/>
        </authorList>
    </citation>
    <scope>NUCLEOTIDE SEQUENCE [LARGE SCALE GENOMIC DNA]</scope>
    <source>
        <strain evidence="2 3">MKS20</strain>
    </source>
</reference>
<evidence type="ECO:0000313" key="2">
    <source>
        <dbReference type="EMBL" id="MCE2593840.1"/>
    </source>
</evidence>
<keyword evidence="3" id="KW-1185">Reference proteome</keyword>
<dbReference type="EMBL" id="JAIMJA010000002">
    <property type="protein sequence ID" value="MCE2593840.1"/>
    <property type="molecule type" value="Genomic_DNA"/>
</dbReference>
<dbReference type="Proteomes" id="UP001201273">
    <property type="component" value="Unassembled WGS sequence"/>
</dbReference>
<feature type="chain" id="PRO_5045562556" evidence="1">
    <location>
        <begin position="26"/>
        <end position="197"/>
    </location>
</feature>
<evidence type="ECO:0000256" key="1">
    <source>
        <dbReference type="SAM" id="SignalP"/>
    </source>
</evidence>
<dbReference type="RefSeq" id="WP_233051418.1">
    <property type="nucleotide sequence ID" value="NZ_JAIMJA010000002.1"/>
</dbReference>
<name>A0ABS8W8Y3_9GAMM</name>
<comment type="caution">
    <text evidence="2">The sequence shown here is derived from an EMBL/GenBank/DDBJ whole genome shotgun (WGS) entry which is preliminary data.</text>
</comment>
<gene>
    <name evidence="2" type="ORF">K6Y31_03320</name>
</gene>
<keyword evidence="2" id="KW-0645">Protease</keyword>
<accession>A0ABS8W8Y3</accession>
<protein>
    <submittedName>
        <fullName evidence="2">DUF922 domain-containing Zn-dependent protease</fullName>
    </submittedName>
</protein>
<dbReference type="InterPro" id="IPR010321">
    <property type="entry name" value="DUF922"/>
</dbReference>
<dbReference type="GO" id="GO:0006508">
    <property type="term" value="P:proteolysis"/>
    <property type="evidence" value="ECO:0007669"/>
    <property type="project" value="UniProtKB-KW"/>
</dbReference>
<organism evidence="2 3">
    <name type="scientific">Motilimonas cestriensis</name>
    <dbReference type="NCBI Taxonomy" id="2742685"/>
    <lineage>
        <taxon>Bacteria</taxon>
        <taxon>Pseudomonadati</taxon>
        <taxon>Pseudomonadota</taxon>
        <taxon>Gammaproteobacteria</taxon>
        <taxon>Alteromonadales</taxon>
        <taxon>Alteromonadales genera incertae sedis</taxon>
        <taxon>Motilimonas</taxon>
    </lineage>
</organism>
<dbReference type="GO" id="GO:0008233">
    <property type="term" value="F:peptidase activity"/>
    <property type="evidence" value="ECO:0007669"/>
    <property type="project" value="UniProtKB-KW"/>
</dbReference>
<dbReference type="Pfam" id="PF06037">
    <property type="entry name" value="DUF922"/>
    <property type="match status" value="1"/>
</dbReference>
<sequence>MVRMLRLFLLSSSFLSVLISFQLWATPEITIHYKHLGFYGQTENAINEQVSKQNPYFTKTKVFHNDNNWQKGWVLITKESPSGCKITHVNTWIKIDYRLPRWLDQASAPQSLQLKWEDFYQGIFMHLDGHKKIAVEALQAIEKSILKLPATATCEEIKQQAESLAQQHILQITHAEEKYDQATQFGVSQGTSWLLTQ</sequence>